<protein>
    <submittedName>
        <fullName evidence="3">CPBP family intramembrane metalloprotease</fullName>
        <ecNumber evidence="3">3.4.-.-</ecNumber>
    </submittedName>
</protein>
<dbReference type="InterPro" id="IPR003675">
    <property type="entry name" value="Rce1/LyrA-like_dom"/>
</dbReference>
<proteinExistence type="predicted"/>
<dbReference type="EMBL" id="JARVII010000011">
    <property type="protein sequence ID" value="MDG9699444.1"/>
    <property type="molecule type" value="Genomic_DNA"/>
</dbReference>
<feature type="transmembrane region" description="Helical" evidence="1">
    <location>
        <begin position="147"/>
        <end position="168"/>
    </location>
</feature>
<feature type="transmembrane region" description="Helical" evidence="1">
    <location>
        <begin position="56"/>
        <end position="74"/>
    </location>
</feature>
<keyword evidence="1" id="KW-0472">Membrane</keyword>
<dbReference type="EC" id="3.4.-.-" evidence="3"/>
<name>A0AAW6RKQ5_9BURK</name>
<feature type="transmembrane region" description="Helical" evidence="1">
    <location>
        <begin position="29"/>
        <end position="50"/>
    </location>
</feature>
<dbReference type="GO" id="GO:0080120">
    <property type="term" value="P:CAAX-box protein maturation"/>
    <property type="evidence" value="ECO:0007669"/>
    <property type="project" value="UniProtKB-ARBA"/>
</dbReference>
<feature type="transmembrane region" description="Helical" evidence="1">
    <location>
        <begin position="174"/>
        <end position="192"/>
    </location>
</feature>
<accession>A0AAW6RKQ5</accession>
<dbReference type="Pfam" id="PF02517">
    <property type="entry name" value="Rce1-like"/>
    <property type="match status" value="1"/>
</dbReference>
<keyword evidence="1" id="KW-0812">Transmembrane</keyword>
<feature type="transmembrane region" description="Helical" evidence="1">
    <location>
        <begin position="118"/>
        <end position="135"/>
    </location>
</feature>
<evidence type="ECO:0000313" key="3">
    <source>
        <dbReference type="EMBL" id="MDG9699444.1"/>
    </source>
</evidence>
<dbReference type="GO" id="GO:0008237">
    <property type="term" value="F:metallopeptidase activity"/>
    <property type="evidence" value="ECO:0007669"/>
    <property type="project" value="UniProtKB-KW"/>
</dbReference>
<evidence type="ECO:0000256" key="1">
    <source>
        <dbReference type="SAM" id="Phobius"/>
    </source>
</evidence>
<dbReference type="Proteomes" id="UP001237156">
    <property type="component" value="Unassembled WGS sequence"/>
</dbReference>
<gene>
    <name evidence="3" type="ORF">QB898_06890</name>
</gene>
<keyword evidence="4" id="KW-1185">Reference proteome</keyword>
<dbReference type="AlphaFoldDB" id="A0AAW6RKQ5"/>
<feature type="domain" description="CAAX prenyl protease 2/Lysostaphin resistance protein A-like" evidence="2">
    <location>
        <begin position="121"/>
        <end position="206"/>
    </location>
</feature>
<feature type="transmembrane region" description="Helical" evidence="1">
    <location>
        <begin position="86"/>
        <end position="106"/>
    </location>
</feature>
<evidence type="ECO:0000313" key="4">
    <source>
        <dbReference type="Proteomes" id="UP001237156"/>
    </source>
</evidence>
<reference evidence="3 4" key="1">
    <citation type="submission" date="2023-04" db="EMBL/GenBank/DDBJ databases">
        <title>Ottowia paracancer sp. nov., isolated from human stomach.</title>
        <authorList>
            <person name="Song Y."/>
        </authorList>
    </citation>
    <scope>NUCLEOTIDE SEQUENCE [LARGE SCALE GENOMIC DNA]</scope>
    <source>
        <strain evidence="3 4">10c7w1</strain>
    </source>
</reference>
<keyword evidence="3" id="KW-0482">Metalloprotease</keyword>
<keyword evidence="3" id="KW-0645">Protease</keyword>
<comment type="caution">
    <text evidence="3">The sequence shown here is derived from an EMBL/GenBank/DDBJ whole genome shotgun (WGS) entry which is preliminary data.</text>
</comment>
<sequence>MTHFIVKPFKFVVQWAHEYGQAHPKMQGIFWIVMSVVFMIVPNLIGRSLTETMGRNVASCISLLIVIPFVFALQKEDARKITSRNLLFMALGGVSAATVFSLFMGNIKINGDPVSIPWFYYIVVVLYNSVLAPLYEEKLCRSLQLRGIQVIAGSLAAILLTSAIFGLAHKGNEMAMSVYAVILACMALYFRIGAIERAVAHGAYNFALDLHVFFLLLPA</sequence>
<evidence type="ECO:0000259" key="2">
    <source>
        <dbReference type="Pfam" id="PF02517"/>
    </source>
</evidence>
<keyword evidence="1" id="KW-1133">Transmembrane helix</keyword>
<organism evidence="3 4">
    <name type="scientific">Ottowia cancrivicina</name>
    <dbReference type="NCBI Taxonomy" id="3040346"/>
    <lineage>
        <taxon>Bacteria</taxon>
        <taxon>Pseudomonadati</taxon>
        <taxon>Pseudomonadota</taxon>
        <taxon>Betaproteobacteria</taxon>
        <taxon>Burkholderiales</taxon>
        <taxon>Comamonadaceae</taxon>
        <taxon>Ottowia</taxon>
    </lineage>
</organism>
<dbReference type="GO" id="GO:0004175">
    <property type="term" value="F:endopeptidase activity"/>
    <property type="evidence" value="ECO:0007669"/>
    <property type="project" value="UniProtKB-ARBA"/>
</dbReference>
<dbReference type="RefSeq" id="WP_279524340.1">
    <property type="nucleotide sequence ID" value="NZ_JARVII010000011.1"/>
</dbReference>
<keyword evidence="3" id="KW-0378">Hydrolase</keyword>